<keyword evidence="1" id="KW-0812">Transmembrane</keyword>
<keyword evidence="1" id="KW-1133">Transmembrane helix</keyword>
<comment type="caution">
    <text evidence="2">The sequence shown here is derived from an EMBL/GenBank/DDBJ whole genome shotgun (WGS) entry which is preliminary data.</text>
</comment>
<proteinExistence type="predicted"/>
<dbReference type="Proteomes" id="UP001223978">
    <property type="component" value="Unassembled WGS sequence"/>
</dbReference>
<accession>A0ABT6SL10</accession>
<name>A0ABT6SL10_9ACTN</name>
<protein>
    <submittedName>
        <fullName evidence="2">Uncharacterized protein</fullName>
    </submittedName>
</protein>
<organism evidence="2 3">
    <name type="scientific">Streptomyces cavernicola</name>
    <dbReference type="NCBI Taxonomy" id="3043613"/>
    <lineage>
        <taxon>Bacteria</taxon>
        <taxon>Bacillati</taxon>
        <taxon>Actinomycetota</taxon>
        <taxon>Actinomycetes</taxon>
        <taxon>Kitasatosporales</taxon>
        <taxon>Streptomycetaceae</taxon>
        <taxon>Streptomyces</taxon>
    </lineage>
</organism>
<dbReference type="RefSeq" id="WP_282546434.1">
    <property type="nucleotide sequence ID" value="NZ_JASCIQ010000047.1"/>
</dbReference>
<reference evidence="2 3" key="1">
    <citation type="submission" date="2023-05" db="EMBL/GenBank/DDBJ databases">
        <title>Draft genome sequence of Streptomyces sp. B-S-A6 isolated from a cave soil in Thailand.</title>
        <authorList>
            <person name="Chamroensaksri N."/>
            <person name="Muangham S."/>
        </authorList>
    </citation>
    <scope>NUCLEOTIDE SEQUENCE [LARGE SCALE GENOMIC DNA]</scope>
    <source>
        <strain evidence="2 3">B-S-A6</strain>
    </source>
</reference>
<evidence type="ECO:0000256" key="1">
    <source>
        <dbReference type="SAM" id="Phobius"/>
    </source>
</evidence>
<evidence type="ECO:0000313" key="2">
    <source>
        <dbReference type="EMBL" id="MDI3408549.1"/>
    </source>
</evidence>
<evidence type="ECO:0000313" key="3">
    <source>
        <dbReference type="Proteomes" id="UP001223978"/>
    </source>
</evidence>
<gene>
    <name evidence="2" type="ORF">QIS96_32615</name>
</gene>
<keyword evidence="1" id="KW-0472">Membrane</keyword>
<keyword evidence="3" id="KW-1185">Reference proteome</keyword>
<sequence>MTVFPIEGRQILTYALWLLGLASLAVIAMLVAGVLDLVHDLEHPYDNGWSGWQCPPEDAPCKP</sequence>
<feature type="transmembrane region" description="Helical" evidence="1">
    <location>
        <begin position="12"/>
        <end position="35"/>
    </location>
</feature>
<dbReference type="EMBL" id="JASCIQ010000047">
    <property type="protein sequence ID" value="MDI3408549.1"/>
    <property type="molecule type" value="Genomic_DNA"/>
</dbReference>